<dbReference type="InterPro" id="IPR051805">
    <property type="entry name" value="Dehydratase_Activator_Redct"/>
</dbReference>
<gene>
    <name evidence="4" type="ORF">KP004_09200</name>
</gene>
<feature type="domain" description="ATPase BadF/BadG/BcrA/BcrD type" evidence="3">
    <location>
        <begin position="5"/>
        <end position="249"/>
    </location>
</feature>
<dbReference type="EMBL" id="CP076723">
    <property type="protein sequence ID" value="QWV95326.1"/>
    <property type="molecule type" value="Genomic_DNA"/>
</dbReference>
<dbReference type="Proteomes" id="UP000683557">
    <property type="component" value="Chromosome"/>
</dbReference>
<accession>A0ABX8JE07</accession>
<keyword evidence="5" id="KW-1185">Reference proteome</keyword>
<keyword evidence="1" id="KW-0479">Metal-binding</keyword>
<evidence type="ECO:0000256" key="2">
    <source>
        <dbReference type="ARBA" id="ARBA00023004"/>
    </source>
</evidence>
<dbReference type="PANTHER" id="PTHR32329:SF2">
    <property type="entry name" value="BIFUNCTIONAL PROTEIN [INCLUDES 2-HYDROXYACYL-COA DEHYDRATASE (N-TER) AND ITS ACTIVATOR DOMAIN (C_TERM)"/>
    <property type="match status" value="1"/>
</dbReference>
<dbReference type="Pfam" id="PF01869">
    <property type="entry name" value="BcrAD_BadFG"/>
    <property type="match status" value="1"/>
</dbReference>
<keyword evidence="2" id="KW-0408">Iron</keyword>
<evidence type="ECO:0000256" key="1">
    <source>
        <dbReference type="ARBA" id="ARBA00022723"/>
    </source>
</evidence>
<dbReference type="CDD" id="cd24036">
    <property type="entry name" value="ASKHA_NBD_BcrAD_BadFG_HgdC_HadI"/>
    <property type="match status" value="1"/>
</dbReference>
<evidence type="ECO:0000259" key="3">
    <source>
        <dbReference type="Pfam" id="PF01869"/>
    </source>
</evidence>
<organism evidence="4 5">
    <name type="scientific">Geomonas oryzisoli</name>
    <dbReference type="NCBI Taxonomy" id="2847992"/>
    <lineage>
        <taxon>Bacteria</taxon>
        <taxon>Pseudomonadati</taxon>
        <taxon>Thermodesulfobacteriota</taxon>
        <taxon>Desulfuromonadia</taxon>
        <taxon>Geobacterales</taxon>
        <taxon>Geobacteraceae</taxon>
        <taxon>Geomonas</taxon>
    </lineage>
</organism>
<protein>
    <submittedName>
        <fullName evidence="4">2-hydroxyglutaryl-CoA dehydratase</fullName>
    </submittedName>
</protein>
<dbReference type="PANTHER" id="PTHR32329">
    <property type="entry name" value="BIFUNCTIONAL PROTEIN [INCLUDES 2-HYDROXYACYL-COA DEHYDRATASE (N-TER) AND ITS ACTIVATOR DOMAIN (C_TERM)-RELATED"/>
    <property type="match status" value="1"/>
</dbReference>
<proteinExistence type="predicted"/>
<reference evidence="4 5" key="1">
    <citation type="submission" date="2021-06" db="EMBL/GenBank/DDBJ databases">
        <title>Gemonas diversity in paddy soil.</title>
        <authorList>
            <person name="Liu G."/>
        </authorList>
    </citation>
    <scope>NUCLEOTIDE SEQUENCE [LARGE SCALE GENOMIC DNA]</scope>
    <source>
        <strain evidence="4 5">RG10</strain>
    </source>
</reference>
<dbReference type="NCBIfam" id="TIGR00241">
    <property type="entry name" value="CoA_E_activ"/>
    <property type="match status" value="1"/>
</dbReference>
<evidence type="ECO:0000313" key="4">
    <source>
        <dbReference type="EMBL" id="QWV95326.1"/>
    </source>
</evidence>
<dbReference type="InterPro" id="IPR002731">
    <property type="entry name" value="ATPase_BadF"/>
</dbReference>
<evidence type="ECO:0000313" key="5">
    <source>
        <dbReference type="Proteomes" id="UP000683557"/>
    </source>
</evidence>
<name>A0ABX8JE07_9BACT</name>
<dbReference type="InterPro" id="IPR008275">
    <property type="entry name" value="CoA_E_activase_dom"/>
</dbReference>
<sequence>MVAAGIDIGSTGTKAVIFDGEIRASVVVPTGWDPKAAGLEAFRQALDCAGLAEGDVGSIVGTGYGRVSLPIFDRKVTEITCHARGAHFLYPETRSVIDIGGQDSKVISVDEQGRVAEFAMNDKCAAGTGRFLQVMAGVLDVSLEQLGQLAVGATPARISSMCAVFAESEVIGLLARGTDKGSIAAGIFHSIAGRIQGLAGKVTLSHRVTFSGGVALNRELCRAIGASLGVDMCVPQAPQMVGALGAAIMGFEA</sequence>
<dbReference type="RefSeq" id="WP_216802019.1">
    <property type="nucleotide sequence ID" value="NZ_CP076723.1"/>
</dbReference>